<sequence>LLRVALGMLGPQQPAGAAPTGQAADR</sequence>
<accession>A0A399NKU4</accession>
<dbReference type="EMBL" id="QWEC01000382">
    <property type="protein sequence ID" value="RII93879.1"/>
    <property type="molecule type" value="Genomic_DNA"/>
</dbReference>
<protein>
    <submittedName>
        <fullName evidence="1">Holliday junction branch migration protein RuvA</fullName>
    </submittedName>
</protein>
<evidence type="ECO:0000313" key="2">
    <source>
        <dbReference type="Proteomes" id="UP000266298"/>
    </source>
</evidence>
<evidence type="ECO:0000313" key="1">
    <source>
        <dbReference type="EMBL" id="RII93879.1"/>
    </source>
</evidence>
<organism evidence="1 2">
    <name type="scientific">Clavibacter michiganensis</name>
    <dbReference type="NCBI Taxonomy" id="28447"/>
    <lineage>
        <taxon>Bacteria</taxon>
        <taxon>Bacillati</taxon>
        <taxon>Actinomycetota</taxon>
        <taxon>Actinomycetes</taxon>
        <taxon>Micrococcales</taxon>
        <taxon>Microbacteriaceae</taxon>
        <taxon>Clavibacter</taxon>
    </lineage>
</organism>
<dbReference type="AlphaFoldDB" id="A0A399NKU4"/>
<feature type="non-terminal residue" evidence="1">
    <location>
        <position position="1"/>
    </location>
</feature>
<proteinExistence type="predicted"/>
<dbReference type="Proteomes" id="UP000266298">
    <property type="component" value="Unassembled WGS sequence"/>
</dbReference>
<gene>
    <name evidence="1" type="ORF">DZF96_15315</name>
</gene>
<comment type="caution">
    <text evidence="1">The sequence shown here is derived from an EMBL/GenBank/DDBJ whole genome shotgun (WGS) entry which is preliminary data.</text>
</comment>
<name>A0A399NKU4_9MICO</name>
<reference evidence="1 2" key="1">
    <citation type="submission" date="2018-08" db="EMBL/GenBank/DDBJ databases">
        <title>Genome Sequence of Clavibacter michiganensis Subspecies type strains, and the Atypical Peach-Colored Strains Isolated from Tomato.</title>
        <authorList>
            <person name="Osdaghi E."/>
            <person name="Portier P."/>
            <person name="Briand M."/>
            <person name="Jacques M.-A."/>
        </authorList>
    </citation>
    <scope>NUCLEOTIDE SEQUENCE [LARGE SCALE GENOMIC DNA]</scope>
    <source>
        <strain evidence="1 2">CFBP 7493</strain>
    </source>
</reference>